<dbReference type="Gene3D" id="3.30.40.10">
    <property type="entry name" value="Zinc/RING finger domain, C3HC4 (zinc finger)"/>
    <property type="match status" value="1"/>
</dbReference>
<feature type="coiled-coil region" evidence="12">
    <location>
        <begin position="584"/>
        <end position="635"/>
    </location>
</feature>
<feature type="coiled-coil region" evidence="12">
    <location>
        <begin position="91"/>
        <end position="153"/>
    </location>
</feature>
<reference evidence="14" key="2">
    <citation type="submission" date="2023-04" db="EMBL/GenBank/DDBJ databases">
        <authorList>
            <person name="Bu L."/>
            <person name="Lu L."/>
            <person name="Laidemitt M.R."/>
            <person name="Zhang S.M."/>
            <person name="Mutuku M."/>
            <person name="Mkoji G."/>
            <person name="Steinauer M."/>
            <person name="Loker E.S."/>
        </authorList>
    </citation>
    <scope>NUCLEOTIDE SEQUENCE</scope>
    <source>
        <strain evidence="14">KasaAsao</strain>
        <tissue evidence="14">Whole Snail</tissue>
    </source>
</reference>
<dbReference type="Proteomes" id="UP001233172">
    <property type="component" value="Unassembled WGS sequence"/>
</dbReference>
<evidence type="ECO:0000256" key="12">
    <source>
        <dbReference type="SAM" id="Coils"/>
    </source>
</evidence>
<evidence type="ECO:0000256" key="3">
    <source>
        <dbReference type="ARBA" id="ARBA00012483"/>
    </source>
</evidence>
<evidence type="ECO:0000259" key="13">
    <source>
        <dbReference type="PROSITE" id="PS50089"/>
    </source>
</evidence>
<gene>
    <name evidence="14" type="ORF">Bpfe_027748</name>
</gene>
<dbReference type="CDD" id="cd16550">
    <property type="entry name" value="RING-HC_RNF168"/>
    <property type="match status" value="1"/>
</dbReference>
<dbReference type="InterPro" id="IPR001841">
    <property type="entry name" value="Znf_RING"/>
</dbReference>
<evidence type="ECO:0000256" key="11">
    <source>
        <dbReference type="PROSITE-ProRule" id="PRU00175"/>
    </source>
</evidence>
<evidence type="ECO:0000313" key="15">
    <source>
        <dbReference type="Proteomes" id="UP001233172"/>
    </source>
</evidence>
<feature type="coiled-coil region" evidence="12">
    <location>
        <begin position="196"/>
        <end position="301"/>
    </location>
</feature>
<evidence type="ECO:0000256" key="8">
    <source>
        <dbReference type="ARBA" id="ARBA00022786"/>
    </source>
</evidence>
<comment type="subcellular location">
    <subcellularLocation>
        <location evidence="2">Nucleus</location>
    </subcellularLocation>
</comment>
<keyword evidence="10" id="KW-0539">Nucleus</keyword>
<evidence type="ECO:0000256" key="6">
    <source>
        <dbReference type="ARBA" id="ARBA00022763"/>
    </source>
</evidence>
<reference evidence="14" key="1">
    <citation type="journal article" date="2023" name="PLoS Negl. Trop. Dis.">
        <title>A genome sequence for Biomphalaria pfeifferi, the major vector snail for the human-infecting parasite Schistosoma mansoni.</title>
        <authorList>
            <person name="Bu L."/>
            <person name="Lu L."/>
            <person name="Laidemitt M.R."/>
            <person name="Zhang S.M."/>
            <person name="Mutuku M."/>
            <person name="Mkoji G."/>
            <person name="Steinauer M."/>
            <person name="Loker E.S."/>
        </authorList>
    </citation>
    <scope>NUCLEOTIDE SEQUENCE</scope>
    <source>
        <strain evidence="14">KasaAsao</strain>
    </source>
</reference>
<feature type="non-terminal residue" evidence="14">
    <location>
        <position position="1"/>
    </location>
</feature>
<feature type="coiled-coil region" evidence="12">
    <location>
        <begin position="524"/>
        <end position="551"/>
    </location>
</feature>
<dbReference type="GO" id="GO:0035861">
    <property type="term" value="C:site of double-strand break"/>
    <property type="evidence" value="ECO:0007669"/>
    <property type="project" value="TreeGrafter"/>
</dbReference>
<dbReference type="GO" id="GO:0006302">
    <property type="term" value="P:double-strand break repair"/>
    <property type="evidence" value="ECO:0007669"/>
    <property type="project" value="TreeGrafter"/>
</dbReference>
<evidence type="ECO:0000256" key="2">
    <source>
        <dbReference type="ARBA" id="ARBA00004123"/>
    </source>
</evidence>
<dbReference type="PANTHER" id="PTHR23328:SF0">
    <property type="entry name" value="RING-TYPE DOMAIN-CONTAINING PROTEIN"/>
    <property type="match status" value="1"/>
</dbReference>
<feature type="domain" description="RING-type" evidence="13">
    <location>
        <begin position="697"/>
        <end position="736"/>
    </location>
</feature>
<evidence type="ECO:0000256" key="10">
    <source>
        <dbReference type="ARBA" id="ARBA00023242"/>
    </source>
</evidence>
<dbReference type="InterPro" id="IPR017907">
    <property type="entry name" value="Znf_RING_CS"/>
</dbReference>
<dbReference type="InterPro" id="IPR051657">
    <property type="entry name" value="RNF168/RNF169_E3_ubiq-ligase"/>
</dbReference>
<keyword evidence="7 11" id="KW-0863">Zinc-finger</keyword>
<evidence type="ECO:0000256" key="9">
    <source>
        <dbReference type="ARBA" id="ARBA00022833"/>
    </source>
</evidence>
<feature type="coiled-coil region" evidence="12">
    <location>
        <begin position="461"/>
        <end position="488"/>
    </location>
</feature>
<dbReference type="SUPFAM" id="SSF57850">
    <property type="entry name" value="RING/U-box"/>
    <property type="match status" value="1"/>
</dbReference>
<dbReference type="GO" id="GO:0061630">
    <property type="term" value="F:ubiquitin protein ligase activity"/>
    <property type="evidence" value="ECO:0007669"/>
    <property type="project" value="UniProtKB-EC"/>
</dbReference>
<dbReference type="PROSITE" id="PS50089">
    <property type="entry name" value="ZF_RING_2"/>
    <property type="match status" value="1"/>
</dbReference>
<keyword evidence="15" id="KW-1185">Reference proteome</keyword>
<evidence type="ECO:0000256" key="1">
    <source>
        <dbReference type="ARBA" id="ARBA00000900"/>
    </source>
</evidence>
<comment type="caution">
    <text evidence="14">The sequence shown here is derived from an EMBL/GenBank/DDBJ whole genome shotgun (WGS) entry which is preliminary data.</text>
</comment>
<dbReference type="AlphaFoldDB" id="A0AAD8AW81"/>
<dbReference type="SUPFAM" id="SSF90257">
    <property type="entry name" value="Myosin rod fragments"/>
    <property type="match status" value="1"/>
</dbReference>
<accession>A0AAD8AW81</accession>
<keyword evidence="4" id="KW-0808">Transferase</keyword>
<keyword evidence="5" id="KW-0479">Metal-binding</keyword>
<protein>
    <recommendedName>
        <fullName evidence="3">RING-type E3 ubiquitin transferase</fullName>
        <ecNumber evidence="3">2.3.2.27</ecNumber>
    </recommendedName>
</protein>
<dbReference type="Pfam" id="PF13923">
    <property type="entry name" value="zf-C3HC4_2"/>
    <property type="match status" value="1"/>
</dbReference>
<keyword evidence="6" id="KW-0227">DNA damage</keyword>
<comment type="catalytic activity">
    <reaction evidence="1">
        <text>S-ubiquitinyl-[E2 ubiquitin-conjugating enzyme]-L-cysteine + [acceptor protein]-L-lysine = [E2 ubiquitin-conjugating enzyme]-L-cysteine + N(6)-ubiquitinyl-[acceptor protein]-L-lysine.</text>
        <dbReference type="EC" id="2.3.2.27"/>
    </reaction>
</comment>
<dbReference type="PROSITE" id="PS00518">
    <property type="entry name" value="ZF_RING_1"/>
    <property type="match status" value="1"/>
</dbReference>
<dbReference type="GO" id="GO:0005634">
    <property type="term" value="C:nucleus"/>
    <property type="evidence" value="ECO:0007669"/>
    <property type="project" value="UniProtKB-SubCell"/>
</dbReference>
<keyword evidence="9" id="KW-0862">Zinc</keyword>
<dbReference type="PANTHER" id="PTHR23328">
    <property type="entry name" value="RING-TYPE DOMAIN-CONTAINING PROTEIN"/>
    <property type="match status" value="1"/>
</dbReference>
<evidence type="ECO:0000256" key="4">
    <source>
        <dbReference type="ARBA" id="ARBA00022679"/>
    </source>
</evidence>
<dbReference type="GO" id="GO:0031491">
    <property type="term" value="F:nucleosome binding"/>
    <property type="evidence" value="ECO:0007669"/>
    <property type="project" value="TreeGrafter"/>
</dbReference>
<dbReference type="EMBL" id="JASAOG010000231">
    <property type="protein sequence ID" value="KAK0042834.1"/>
    <property type="molecule type" value="Genomic_DNA"/>
</dbReference>
<sequence length="790" mass="91115">MYAKMVYNFVFTLSLDNIPGVGSYNLLRDHHGPITELNRTRSLNRLDQSGRTYKDIGYRLTDNNEMPGHIESLHMKLKEAQDQIKSLDIFLTGANKQKDILEKEYKVLEQKLSSCNKNLKELESEKNKLNKAISELQKENTDLESKRASAEHESHAISALLEKEKNIVKNLHRECSSLQSYVCKLQNEGKEIESEKIKLTKTISKLENTKANLEKDRDAISSCLNEEKERSKKECATLMSTITQLQREGKVYEEEKNKMDKTIQELVTINASLEKTKDIIATQLEDEKEKAERHGAEFLKEKVRLNDIIALLRTESLALKNQLTNSVQECQVLSMQLNEKNVKYLEMKSTISRLDEEVAYLENTKASLEMERDSISSSMMEEREKFHNECSVLTSSILELQTTVTNYEGKNNVLNKTVLELQSKNAYLENDMNIISSQLDAERVKSAKKNFELKSTISALQEESQAEKDHWKATISELQNDTIELKEKLDYSMQECQTVLSQVHKERESLNSYKLENSQMKSISLNKQKEIADLKAEIRNLANTLAESEYIRNDLEKGKNVLSSCLADEREQFKKECSIFNSSVAELTQKLEHSENERSNMNQTIQELKTKIVQLEKDKEALSSQLEENDQMERLTKEAIKNMGHQNQRRKVKYAETLKKIAPVMATPELDSSKLTQTPGKPRIPFKGNKRLSECMCPVCLSILLQPVTFPCNHSLCLKCYRQTVEKANLSCPVCRKRFSVWARKAAIEKKIINMEKWKEIQEAFPEKVRRRLEDSQESLKEDEEDIFEA</sequence>
<keyword evidence="12" id="KW-0175">Coiled coil</keyword>
<evidence type="ECO:0000256" key="5">
    <source>
        <dbReference type="ARBA" id="ARBA00022723"/>
    </source>
</evidence>
<evidence type="ECO:0000256" key="7">
    <source>
        <dbReference type="ARBA" id="ARBA00022771"/>
    </source>
</evidence>
<dbReference type="GO" id="GO:0008270">
    <property type="term" value="F:zinc ion binding"/>
    <property type="evidence" value="ECO:0007669"/>
    <property type="project" value="UniProtKB-KW"/>
</dbReference>
<evidence type="ECO:0000313" key="14">
    <source>
        <dbReference type="EMBL" id="KAK0042834.1"/>
    </source>
</evidence>
<keyword evidence="8" id="KW-0833">Ubl conjugation pathway</keyword>
<organism evidence="14 15">
    <name type="scientific">Biomphalaria pfeifferi</name>
    <name type="common">Bloodfluke planorb</name>
    <name type="synonym">Freshwater snail</name>
    <dbReference type="NCBI Taxonomy" id="112525"/>
    <lineage>
        <taxon>Eukaryota</taxon>
        <taxon>Metazoa</taxon>
        <taxon>Spiralia</taxon>
        <taxon>Lophotrochozoa</taxon>
        <taxon>Mollusca</taxon>
        <taxon>Gastropoda</taxon>
        <taxon>Heterobranchia</taxon>
        <taxon>Euthyneura</taxon>
        <taxon>Panpulmonata</taxon>
        <taxon>Hygrophila</taxon>
        <taxon>Lymnaeoidea</taxon>
        <taxon>Planorbidae</taxon>
        <taxon>Biomphalaria</taxon>
    </lineage>
</organism>
<dbReference type="Gene3D" id="1.10.287.1490">
    <property type="match status" value="1"/>
</dbReference>
<proteinExistence type="predicted"/>
<dbReference type="SMART" id="SM00184">
    <property type="entry name" value="RING"/>
    <property type="match status" value="1"/>
</dbReference>
<dbReference type="EC" id="2.3.2.27" evidence="3"/>
<dbReference type="InterPro" id="IPR013083">
    <property type="entry name" value="Znf_RING/FYVE/PHD"/>
</dbReference>
<name>A0AAD8AW81_BIOPF</name>